<name>A0A6L6Q722_9BURK</name>
<keyword evidence="4" id="KW-1185">Reference proteome</keyword>
<proteinExistence type="predicted"/>
<feature type="signal peptide" evidence="1">
    <location>
        <begin position="1"/>
        <end position="19"/>
    </location>
</feature>
<evidence type="ECO:0000259" key="2">
    <source>
        <dbReference type="Pfam" id="PF12680"/>
    </source>
</evidence>
<dbReference type="Pfam" id="PF12680">
    <property type="entry name" value="SnoaL_2"/>
    <property type="match status" value="1"/>
</dbReference>
<organism evidence="3 4">
    <name type="scientific">Pseudoduganella ginsengisoli</name>
    <dbReference type="NCBI Taxonomy" id="1462440"/>
    <lineage>
        <taxon>Bacteria</taxon>
        <taxon>Pseudomonadati</taxon>
        <taxon>Pseudomonadota</taxon>
        <taxon>Betaproteobacteria</taxon>
        <taxon>Burkholderiales</taxon>
        <taxon>Oxalobacteraceae</taxon>
        <taxon>Telluria group</taxon>
        <taxon>Pseudoduganella</taxon>
    </lineage>
</organism>
<dbReference type="OrthoDB" id="8902994at2"/>
<dbReference type="InterPro" id="IPR037401">
    <property type="entry name" value="SnoaL-like"/>
</dbReference>
<protein>
    <submittedName>
        <fullName evidence="3">Nuclear transport factor 2 family protein</fullName>
    </submittedName>
</protein>
<dbReference type="AlphaFoldDB" id="A0A6L6Q722"/>
<comment type="caution">
    <text evidence="3">The sequence shown here is derived from an EMBL/GenBank/DDBJ whole genome shotgun (WGS) entry which is preliminary data.</text>
</comment>
<dbReference type="EMBL" id="WNLA01000027">
    <property type="protein sequence ID" value="MTW05643.1"/>
    <property type="molecule type" value="Genomic_DNA"/>
</dbReference>
<dbReference type="RefSeq" id="WP_155441986.1">
    <property type="nucleotide sequence ID" value="NZ_WNLA01000027.1"/>
</dbReference>
<feature type="chain" id="PRO_5026768765" evidence="1">
    <location>
        <begin position="20"/>
        <end position="142"/>
    </location>
</feature>
<sequence>MKKLSFAALLLSLSAAAFAGPADDARAHFAAIGAGDVDKVMGAYAEQASFDWIGGPLDGRYSGAKDIRALWEKFAKAQGTLKVSVDKVEEAANPKGSTVTANVLFEGKQPIKVRYVLVYRDGKIVGETWQIAPALAVAASGS</sequence>
<feature type="domain" description="SnoaL-like" evidence="2">
    <location>
        <begin position="25"/>
        <end position="125"/>
    </location>
</feature>
<evidence type="ECO:0000256" key="1">
    <source>
        <dbReference type="SAM" id="SignalP"/>
    </source>
</evidence>
<dbReference type="SUPFAM" id="SSF54427">
    <property type="entry name" value="NTF2-like"/>
    <property type="match status" value="1"/>
</dbReference>
<dbReference type="Gene3D" id="3.10.450.50">
    <property type="match status" value="1"/>
</dbReference>
<reference evidence="3 4" key="1">
    <citation type="submission" date="2019-11" db="EMBL/GenBank/DDBJ databases">
        <title>Type strains purchased from KCTC, JCM and DSMZ.</title>
        <authorList>
            <person name="Lu H."/>
        </authorList>
    </citation>
    <scope>NUCLEOTIDE SEQUENCE [LARGE SCALE GENOMIC DNA]</scope>
    <source>
        <strain evidence="3 4">KCTC 42409</strain>
    </source>
</reference>
<accession>A0A6L6Q722</accession>
<dbReference type="InterPro" id="IPR032710">
    <property type="entry name" value="NTF2-like_dom_sf"/>
</dbReference>
<gene>
    <name evidence="3" type="ORF">GM668_26550</name>
</gene>
<keyword evidence="1" id="KW-0732">Signal</keyword>
<evidence type="ECO:0000313" key="3">
    <source>
        <dbReference type="EMBL" id="MTW05643.1"/>
    </source>
</evidence>
<evidence type="ECO:0000313" key="4">
    <source>
        <dbReference type="Proteomes" id="UP000484015"/>
    </source>
</evidence>
<dbReference type="Proteomes" id="UP000484015">
    <property type="component" value="Unassembled WGS sequence"/>
</dbReference>